<feature type="region of interest" description="Disordered" evidence="6">
    <location>
        <begin position="116"/>
        <end position="200"/>
    </location>
</feature>
<keyword evidence="1 5" id="KW-0479">Metal-binding</keyword>
<evidence type="ECO:0000256" key="2">
    <source>
        <dbReference type="ARBA" id="ARBA00022737"/>
    </source>
</evidence>
<sequence>MKAIHDNRTAINERKTDILAWGHDMIMDLLNWMQDQIDHLGDKYKATKDAYDNLCQSISPDPRGRKLGDALDEFALCFSSTASHPIPTKVQQPIWEEVAAGVADVFCTSLTRAARPSVESAGGGNEPPRGDNRGAIEAPPLFDAPSPPLAAAAAAAGGGGAAAGSIEAQEDDSTSALPRFCPPSQANAPPDGALEDDEDPSNKVFVEECRQRDFAAEKGITRARRGSATGQLQPPQFLPPGPPAGPAAADEEMAVQQGGGASGAVCAPDGGEHDTIEHDRKRKSASDEDILVELLGLSGLMVSLRAHSSSGPPHEQLVFEGIQHHLSTIMKAIHDNRTAINERKTDILAWGGTEMTDLLDRMKPKIATLDDKFQATKDACGKLYGIVTGVEKRVGLGDALAGSAECFSSTASPRIPTETRRSIWRVVSAGVTELLCTAPVQFGPNVSGPARQSQPSQYSSVRNTTDISFSDDRLTERGGGAFKIPRTTERDHRASMPSADESSREELSPDDSNGDTDSARTVIRITPTALCKYWTLRHRCPHGDDCSFAHGEDELRPLTRLIKVRLCPSFMETGECSMGRRCWFAHGEQELQDRTKKIDRLCKFHREGFCNQGSRCRFIHDSVGRLKTSRQPPTVFDFIEEAYKREASSRRQSSS</sequence>
<dbReference type="GO" id="GO:0008270">
    <property type="term" value="F:zinc ion binding"/>
    <property type="evidence" value="ECO:0007669"/>
    <property type="project" value="UniProtKB-KW"/>
</dbReference>
<keyword evidence="4 5" id="KW-0862">Zinc</keyword>
<dbReference type="SMART" id="SM00356">
    <property type="entry name" value="ZnF_C3H1"/>
    <property type="match status" value="3"/>
</dbReference>
<dbReference type="VEuPathDB" id="CryptoDB:Vbra_15972"/>
<evidence type="ECO:0000259" key="7">
    <source>
        <dbReference type="PROSITE" id="PS50103"/>
    </source>
</evidence>
<evidence type="ECO:0000313" key="9">
    <source>
        <dbReference type="Proteomes" id="UP000041254"/>
    </source>
</evidence>
<name>A0A0G4FQG5_VITBC</name>
<dbReference type="InterPro" id="IPR045877">
    <property type="entry name" value="ZFP36-like"/>
</dbReference>
<gene>
    <name evidence="8" type="ORF">Vbra_15972</name>
</gene>
<dbReference type="InterPro" id="IPR000571">
    <property type="entry name" value="Znf_CCCH"/>
</dbReference>
<dbReference type="PANTHER" id="PTHR12547">
    <property type="entry name" value="CCCH ZINC FINGER/TIS11-RELATED"/>
    <property type="match status" value="1"/>
</dbReference>
<dbReference type="Proteomes" id="UP000041254">
    <property type="component" value="Unassembled WGS sequence"/>
</dbReference>
<evidence type="ECO:0000313" key="8">
    <source>
        <dbReference type="EMBL" id="CEM16678.1"/>
    </source>
</evidence>
<keyword evidence="3 5" id="KW-0863">Zinc-finger</keyword>
<dbReference type="PROSITE" id="PS50103">
    <property type="entry name" value="ZF_C3H1"/>
    <property type="match status" value="3"/>
</dbReference>
<evidence type="ECO:0000256" key="4">
    <source>
        <dbReference type="ARBA" id="ARBA00022833"/>
    </source>
</evidence>
<feature type="zinc finger region" description="C3H1-type" evidence="5">
    <location>
        <begin position="525"/>
        <end position="553"/>
    </location>
</feature>
<feature type="zinc finger region" description="C3H1-type" evidence="5">
    <location>
        <begin position="561"/>
        <end position="589"/>
    </location>
</feature>
<dbReference type="Pfam" id="PF00642">
    <property type="entry name" value="zf-CCCH"/>
    <property type="match status" value="3"/>
</dbReference>
<dbReference type="GO" id="GO:0003729">
    <property type="term" value="F:mRNA binding"/>
    <property type="evidence" value="ECO:0007669"/>
    <property type="project" value="InterPro"/>
</dbReference>
<keyword evidence="2" id="KW-0677">Repeat</keyword>
<dbReference type="AlphaFoldDB" id="A0A0G4FQG5"/>
<feature type="domain" description="C3H1-type" evidence="7">
    <location>
        <begin position="596"/>
        <end position="623"/>
    </location>
</feature>
<feature type="region of interest" description="Disordered" evidence="6">
    <location>
        <begin position="442"/>
        <end position="519"/>
    </location>
</feature>
<evidence type="ECO:0000256" key="6">
    <source>
        <dbReference type="SAM" id="MobiDB-lite"/>
    </source>
</evidence>
<feature type="domain" description="C3H1-type" evidence="7">
    <location>
        <begin position="525"/>
        <end position="553"/>
    </location>
</feature>
<dbReference type="EMBL" id="CDMY01000480">
    <property type="protein sequence ID" value="CEM16678.1"/>
    <property type="molecule type" value="Genomic_DNA"/>
</dbReference>
<dbReference type="InParanoid" id="A0A0G4FQG5"/>
<keyword evidence="9" id="KW-1185">Reference proteome</keyword>
<dbReference type="PANTHER" id="PTHR12547:SF18">
    <property type="entry name" value="PROTEIN TIS11"/>
    <property type="match status" value="1"/>
</dbReference>
<protein>
    <recommendedName>
        <fullName evidence="7">C3H1-type domain-containing protein</fullName>
    </recommendedName>
</protein>
<evidence type="ECO:0000256" key="3">
    <source>
        <dbReference type="ARBA" id="ARBA00022771"/>
    </source>
</evidence>
<proteinExistence type="predicted"/>
<organism evidence="8 9">
    <name type="scientific">Vitrella brassicaformis (strain CCMP3155)</name>
    <dbReference type="NCBI Taxonomy" id="1169540"/>
    <lineage>
        <taxon>Eukaryota</taxon>
        <taxon>Sar</taxon>
        <taxon>Alveolata</taxon>
        <taxon>Colpodellida</taxon>
        <taxon>Vitrellaceae</taxon>
        <taxon>Vitrella</taxon>
    </lineage>
</organism>
<feature type="compositionally biased region" description="Polar residues" evidence="6">
    <location>
        <begin position="450"/>
        <end position="468"/>
    </location>
</feature>
<reference evidence="8 9" key="1">
    <citation type="submission" date="2014-11" db="EMBL/GenBank/DDBJ databases">
        <authorList>
            <person name="Zhu J."/>
            <person name="Qi W."/>
            <person name="Song R."/>
        </authorList>
    </citation>
    <scope>NUCLEOTIDE SEQUENCE [LARGE SCALE GENOMIC DNA]</scope>
</reference>
<evidence type="ECO:0000256" key="1">
    <source>
        <dbReference type="ARBA" id="ARBA00022723"/>
    </source>
</evidence>
<dbReference type="Gene3D" id="4.10.1000.10">
    <property type="entry name" value="Zinc finger, CCCH-type"/>
    <property type="match status" value="1"/>
</dbReference>
<accession>A0A0G4FQG5</accession>
<evidence type="ECO:0000256" key="5">
    <source>
        <dbReference type="PROSITE-ProRule" id="PRU00723"/>
    </source>
</evidence>
<feature type="domain" description="C3H1-type" evidence="7">
    <location>
        <begin position="561"/>
        <end position="589"/>
    </location>
</feature>
<dbReference type="STRING" id="1169540.A0A0G4FQG5"/>
<dbReference type="Gene3D" id="3.30.1370.210">
    <property type="match status" value="1"/>
</dbReference>
<dbReference type="SUPFAM" id="SSF90229">
    <property type="entry name" value="CCCH zinc finger"/>
    <property type="match status" value="3"/>
</dbReference>
<dbReference type="InterPro" id="IPR036855">
    <property type="entry name" value="Znf_CCCH_sf"/>
</dbReference>
<feature type="zinc finger region" description="C3H1-type" evidence="5">
    <location>
        <begin position="596"/>
        <end position="623"/>
    </location>
</feature>
<dbReference type="OrthoDB" id="312601at2759"/>